<feature type="region of interest" description="Disordered" evidence="1">
    <location>
        <begin position="290"/>
        <end position="309"/>
    </location>
</feature>
<keyword evidence="3" id="KW-1185">Reference proteome</keyword>
<proteinExistence type="predicted"/>
<gene>
    <name evidence="2" type="ORF">Taro_006283</name>
</gene>
<dbReference type="EMBL" id="NMUH01000183">
    <property type="protein sequence ID" value="MQL73931.1"/>
    <property type="molecule type" value="Genomic_DNA"/>
</dbReference>
<evidence type="ECO:0000313" key="3">
    <source>
        <dbReference type="Proteomes" id="UP000652761"/>
    </source>
</evidence>
<protein>
    <submittedName>
        <fullName evidence="2">Uncharacterized protein</fullName>
    </submittedName>
</protein>
<feature type="compositionally biased region" description="Low complexity" evidence="1">
    <location>
        <begin position="1"/>
        <end position="27"/>
    </location>
</feature>
<dbReference type="InterPro" id="IPR004252">
    <property type="entry name" value="Probable_transposase_24"/>
</dbReference>
<organism evidence="2 3">
    <name type="scientific">Colocasia esculenta</name>
    <name type="common">Wild taro</name>
    <name type="synonym">Arum esculentum</name>
    <dbReference type="NCBI Taxonomy" id="4460"/>
    <lineage>
        <taxon>Eukaryota</taxon>
        <taxon>Viridiplantae</taxon>
        <taxon>Streptophyta</taxon>
        <taxon>Embryophyta</taxon>
        <taxon>Tracheophyta</taxon>
        <taxon>Spermatophyta</taxon>
        <taxon>Magnoliopsida</taxon>
        <taxon>Liliopsida</taxon>
        <taxon>Araceae</taxon>
        <taxon>Aroideae</taxon>
        <taxon>Colocasieae</taxon>
        <taxon>Colocasia</taxon>
    </lineage>
</organism>
<feature type="compositionally biased region" description="Polar residues" evidence="1">
    <location>
        <begin position="66"/>
        <end position="85"/>
    </location>
</feature>
<evidence type="ECO:0000256" key="1">
    <source>
        <dbReference type="SAM" id="MobiDB-lite"/>
    </source>
</evidence>
<sequence>MVRGARLGSSSGRSSSGRGLLAASGSSEFTPPHPRVLAVGPSSVPPPVATGSGEFTPPHPRVPTAGPSSVSPPVATCSGQSTPSPHTVVGLVPKDVVSLQEGGGNFYDSTLREVWINGDKIEPAQASQFITRTIQAHFPGPIYRFNDFPMEVEESLYQMFMSNHRFMHRSDETRSRLVWTTTARSNFKHLLYNARKNAQKVCQSADPTLWRERAPTWMRRDYWECLCNIWAAERWQQTSTTMKVNRAANLEANMHTSGSVSFATHQSRLEKELKRPPTFQEVFDKTHKKKGTNQYISDRAREVAKSYSQ</sequence>
<dbReference type="Pfam" id="PF03004">
    <property type="entry name" value="Transposase_24"/>
    <property type="match status" value="1"/>
</dbReference>
<evidence type="ECO:0000313" key="2">
    <source>
        <dbReference type="EMBL" id="MQL73931.1"/>
    </source>
</evidence>
<dbReference type="OrthoDB" id="629495at2759"/>
<dbReference type="Proteomes" id="UP000652761">
    <property type="component" value="Unassembled WGS sequence"/>
</dbReference>
<feature type="compositionally biased region" description="Basic and acidic residues" evidence="1">
    <location>
        <begin position="298"/>
        <end position="309"/>
    </location>
</feature>
<name>A0A843TS34_COLES</name>
<feature type="non-terminal residue" evidence="2">
    <location>
        <position position="1"/>
    </location>
</feature>
<dbReference type="AlphaFoldDB" id="A0A843TS34"/>
<reference evidence="2" key="1">
    <citation type="submission" date="2017-07" db="EMBL/GenBank/DDBJ databases">
        <title>Taro Niue Genome Assembly and Annotation.</title>
        <authorList>
            <person name="Atibalentja N."/>
            <person name="Keating K."/>
            <person name="Fields C.J."/>
        </authorList>
    </citation>
    <scope>NUCLEOTIDE SEQUENCE</scope>
    <source>
        <strain evidence="2">Niue_2</strain>
        <tissue evidence="2">Leaf</tissue>
    </source>
</reference>
<comment type="caution">
    <text evidence="2">The sequence shown here is derived from an EMBL/GenBank/DDBJ whole genome shotgun (WGS) entry which is preliminary data.</text>
</comment>
<feature type="region of interest" description="Disordered" evidence="1">
    <location>
        <begin position="1"/>
        <end position="85"/>
    </location>
</feature>
<accession>A0A843TS34</accession>